<reference evidence="3" key="1">
    <citation type="submission" date="2015-03" db="EMBL/GenBank/DDBJ databases">
        <authorList>
            <consortium name="Pathogen Informatics"/>
        </authorList>
    </citation>
    <scope>NUCLEOTIDE SEQUENCE [LARGE SCALE GENOMIC DNA]</scope>
    <source>
        <strain evidence="3">N09902308</strain>
    </source>
</reference>
<sequence>MTVARPSTPNSFSARRARASASARSAPCTISLASIESNWPPITEPVSTPESTRTPGPDGGWNFVTGPGAGRKLRPASSPLIRNSMACPRGVGSSVMSSFSPLAIRNCCSTKSMPAVSSVTGCST</sequence>
<comment type="caution">
    <text evidence="2">The sequence shown here is derived from an EMBL/GenBank/DDBJ whole genome shotgun (WGS) entry which is preliminary data.</text>
</comment>
<organism evidence="2 3">
    <name type="scientific">Mycobacterium tuberculosis</name>
    <dbReference type="NCBI Taxonomy" id="1773"/>
    <lineage>
        <taxon>Bacteria</taxon>
        <taxon>Bacillati</taxon>
        <taxon>Actinomycetota</taxon>
        <taxon>Actinomycetes</taxon>
        <taxon>Mycobacteriales</taxon>
        <taxon>Mycobacteriaceae</taxon>
        <taxon>Mycobacterium</taxon>
        <taxon>Mycobacterium tuberculosis complex</taxon>
    </lineage>
</organism>
<evidence type="ECO:0000313" key="3">
    <source>
        <dbReference type="Proteomes" id="UP000039021"/>
    </source>
</evidence>
<evidence type="ECO:0000256" key="1">
    <source>
        <dbReference type="SAM" id="MobiDB-lite"/>
    </source>
</evidence>
<dbReference type="Proteomes" id="UP000039021">
    <property type="component" value="Unassembled WGS sequence"/>
</dbReference>
<protein>
    <submittedName>
        <fullName evidence="2">Uncharacterized protein</fullName>
    </submittedName>
</protein>
<dbReference type="EMBL" id="CSBK01000783">
    <property type="protein sequence ID" value="COX90670.1"/>
    <property type="molecule type" value="Genomic_DNA"/>
</dbReference>
<dbReference type="AlphaFoldDB" id="A0A916PGE2"/>
<evidence type="ECO:0000313" key="2">
    <source>
        <dbReference type="EMBL" id="COX90670.1"/>
    </source>
</evidence>
<gene>
    <name evidence="2" type="ORF">ERS007739_01870</name>
</gene>
<accession>A0A916PGE2</accession>
<feature type="compositionally biased region" description="Polar residues" evidence="1">
    <location>
        <begin position="45"/>
        <end position="54"/>
    </location>
</feature>
<feature type="region of interest" description="Disordered" evidence="1">
    <location>
        <begin position="39"/>
        <end position="76"/>
    </location>
</feature>
<feature type="region of interest" description="Disordered" evidence="1">
    <location>
        <begin position="1"/>
        <end position="25"/>
    </location>
</feature>
<proteinExistence type="predicted"/>
<feature type="compositionally biased region" description="Polar residues" evidence="1">
    <location>
        <begin position="1"/>
        <end position="12"/>
    </location>
</feature>
<name>A0A916PGE2_MYCTX</name>